<dbReference type="PANTHER" id="PTHR13145:SF0">
    <property type="entry name" value="E3 UBIQUITIN-PROTEIN LIGASE MARCHF6"/>
    <property type="match status" value="1"/>
</dbReference>
<keyword evidence="6 13" id="KW-0812">Transmembrane</keyword>
<keyword evidence="11 13" id="KW-1133">Transmembrane helix</keyword>
<evidence type="ECO:0000313" key="16">
    <source>
        <dbReference type="RefSeq" id="XP_022243290.1"/>
    </source>
</evidence>
<feature type="domain" description="RING-CH-type" evidence="14">
    <location>
        <begin position="7"/>
        <end position="68"/>
    </location>
</feature>
<dbReference type="RefSeq" id="XP_022243290.1">
    <property type="nucleotide sequence ID" value="XM_022387582.1"/>
</dbReference>
<feature type="transmembrane region" description="Helical" evidence="13">
    <location>
        <begin position="293"/>
        <end position="321"/>
    </location>
</feature>
<feature type="transmembrane region" description="Helical" evidence="13">
    <location>
        <begin position="98"/>
        <end position="121"/>
    </location>
</feature>
<keyword evidence="7" id="KW-0479">Metal-binding</keyword>
<evidence type="ECO:0000256" key="8">
    <source>
        <dbReference type="ARBA" id="ARBA00022771"/>
    </source>
</evidence>
<evidence type="ECO:0000256" key="12">
    <source>
        <dbReference type="ARBA" id="ARBA00023136"/>
    </source>
</evidence>
<keyword evidence="8" id="KW-0863">Zinc-finger</keyword>
<keyword evidence="12 13" id="KW-0472">Membrane</keyword>
<keyword evidence="5" id="KW-0808">Transferase</keyword>
<feature type="transmembrane region" description="Helical" evidence="13">
    <location>
        <begin position="247"/>
        <end position="273"/>
    </location>
</feature>
<evidence type="ECO:0000256" key="13">
    <source>
        <dbReference type="SAM" id="Phobius"/>
    </source>
</evidence>
<comment type="subcellular location">
    <subcellularLocation>
        <location evidence="2">Membrane</location>
        <topology evidence="2">Multi-pass membrane protein</topology>
    </subcellularLocation>
</comment>
<organism evidence="15 16">
    <name type="scientific">Limulus polyphemus</name>
    <name type="common">Atlantic horseshoe crab</name>
    <dbReference type="NCBI Taxonomy" id="6850"/>
    <lineage>
        <taxon>Eukaryota</taxon>
        <taxon>Metazoa</taxon>
        <taxon>Ecdysozoa</taxon>
        <taxon>Arthropoda</taxon>
        <taxon>Chelicerata</taxon>
        <taxon>Merostomata</taxon>
        <taxon>Xiphosura</taxon>
        <taxon>Limulidae</taxon>
        <taxon>Limulus</taxon>
    </lineage>
</organism>
<keyword evidence="15" id="KW-1185">Reference proteome</keyword>
<dbReference type="Gene3D" id="3.30.40.10">
    <property type="entry name" value="Zinc/RING finger domain, C3HC4 (zinc finger)"/>
    <property type="match status" value="1"/>
</dbReference>
<protein>
    <recommendedName>
        <fullName evidence="4">RING-type E3 ubiquitin transferase</fullName>
        <ecNumber evidence="4">2.3.2.27</ecNumber>
    </recommendedName>
</protein>
<name>A0ABM1SI35_LIMPO</name>
<evidence type="ECO:0000256" key="7">
    <source>
        <dbReference type="ARBA" id="ARBA00022723"/>
    </source>
</evidence>
<evidence type="ECO:0000256" key="10">
    <source>
        <dbReference type="ARBA" id="ARBA00022833"/>
    </source>
</evidence>
<feature type="transmembrane region" description="Helical" evidence="13">
    <location>
        <begin position="333"/>
        <end position="354"/>
    </location>
</feature>
<keyword evidence="10" id="KW-0862">Zinc</keyword>
<reference evidence="16" key="1">
    <citation type="submission" date="2025-08" db="UniProtKB">
        <authorList>
            <consortium name="RefSeq"/>
        </authorList>
    </citation>
    <scope>IDENTIFICATION</scope>
    <source>
        <tissue evidence="16">Muscle</tissue>
    </source>
</reference>
<evidence type="ECO:0000256" key="5">
    <source>
        <dbReference type="ARBA" id="ARBA00022679"/>
    </source>
</evidence>
<dbReference type="InterPro" id="IPR011016">
    <property type="entry name" value="Znf_RING-CH"/>
</dbReference>
<evidence type="ECO:0000256" key="3">
    <source>
        <dbReference type="ARBA" id="ARBA00004906"/>
    </source>
</evidence>
<dbReference type="EC" id="2.3.2.27" evidence="4"/>
<dbReference type="Proteomes" id="UP000694941">
    <property type="component" value="Unplaced"/>
</dbReference>
<comment type="pathway">
    <text evidence="3">Protein modification; protein ubiquitination.</text>
</comment>
<evidence type="ECO:0000256" key="4">
    <source>
        <dbReference type="ARBA" id="ARBA00012483"/>
    </source>
</evidence>
<evidence type="ECO:0000256" key="2">
    <source>
        <dbReference type="ARBA" id="ARBA00004141"/>
    </source>
</evidence>
<evidence type="ECO:0000313" key="15">
    <source>
        <dbReference type="Proteomes" id="UP000694941"/>
    </source>
</evidence>
<dbReference type="GeneID" id="106460789"/>
<gene>
    <name evidence="16" type="primary">LOC106460789</name>
</gene>
<evidence type="ECO:0000259" key="14">
    <source>
        <dbReference type="PROSITE" id="PS51292"/>
    </source>
</evidence>
<dbReference type="SUPFAM" id="SSF57850">
    <property type="entry name" value="RING/U-box"/>
    <property type="match status" value="1"/>
</dbReference>
<dbReference type="SMART" id="SM00744">
    <property type="entry name" value="RINGv"/>
    <property type="match status" value="1"/>
</dbReference>
<dbReference type="InterPro" id="IPR013083">
    <property type="entry name" value="Znf_RING/FYVE/PHD"/>
</dbReference>
<evidence type="ECO:0000256" key="1">
    <source>
        <dbReference type="ARBA" id="ARBA00000900"/>
    </source>
</evidence>
<feature type="non-terminal residue" evidence="16">
    <location>
        <position position="359"/>
    </location>
</feature>
<feature type="transmembrane region" description="Helical" evidence="13">
    <location>
        <begin position="141"/>
        <end position="165"/>
    </location>
</feature>
<evidence type="ECO:0000256" key="6">
    <source>
        <dbReference type="ARBA" id="ARBA00022692"/>
    </source>
</evidence>
<evidence type="ECO:0000256" key="11">
    <source>
        <dbReference type="ARBA" id="ARBA00022989"/>
    </source>
</evidence>
<sequence length="359" mass="41691">MEHDGYDYDGEEDICRMCRSEGKLESPLYYPCVCRGTMKYVHQECLQTWLKFSKNEFCEVCTHRFSFVPIYSSDMPPKSSLKYFFSTTKTLTFRALKWFFVLYLWIGILPLCIARISTFMFNGSLNTTLMLPMEVVKIGNILTDILIGWSIILCVLFGFFSMVYLQVHISTEGGPEWLEIVEHNFLYNMDLFEDTTDMSNEDTVDANYNQYFNQNSVHSQGEDLEIEERSWAEILGFEGTSYFLRNVVWALALLIGVVFIFALCPVIFGRYVFTIFQLKEVISASMLSPFEEILSALSGYVVLGFILIIFYYVSLLFRFFFASWCIGLCYLSLKVFHLIVLEAVLFPIFCGIWLDFCSL</sequence>
<keyword evidence="9" id="KW-0833">Ubl conjugation pathway</keyword>
<comment type="catalytic activity">
    <reaction evidence="1">
        <text>S-ubiquitinyl-[E2 ubiquitin-conjugating enzyme]-L-cysteine + [acceptor protein]-L-lysine = [E2 ubiquitin-conjugating enzyme]-L-cysteine + N(6)-ubiquitinyl-[acceptor protein]-L-lysine.</text>
        <dbReference type="EC" id="2.3.2.27"/>
    </reaction>
</comment>
<evidence type="ECO:0000256" key="9">
    <source>
        <dbReference type="ARBA" id="ARBA00022786"/>
    </source>
</evidence>
<dbReference type="PANTHER" id="PTHR13145">
    <property type="entry name" value="SSM4 PROTEIN"/>
    <property type="match status" value="1"/>
</dbReference>
<dbReference type="CDD" id="cd16702">
    <property type="entry name" value="RING_CH-C4HC3_MARCH6"/>
    <property type="match status" value="1"/>
</dbReference>
<dbReference type="Pfam" id="PF12906">
    <property type="entry name" value="RINGv"/>
    <property type="match status" value="1"/>
</dbReference>
<accession>A0ABM1SI35</accession>
<proteinExistence type="predicted"/>
<dbReference type="PROSITE" id="PS51292">
    <property type="entry name" value="ZF_RING_CH"/>
    <property type="match status" value="1"/>
</dbReference>